<evidence type="ECO:0000259" key="7">
    <source>
        <dbReference type="PROSITE" id="PS50112"/>
    </source>
</evidence>
<dbReference type="InterPro" id="IPR000014">
    <property type="entry name" value="PAS"/>
</dbReference>
<comment type="caution">
    <text evidence="8">The sequence shown here is derived from an EMBL/GenBank/DDBJ whole genome shotgun (WGS) entry which is preliminary data.</text>
</comment>
<dbReference type="Pfam" id="PF02954">
    <property type="entry name" value="HTH_8"/>
    <property type="match status" value="1"/>
</dbReference>
<organism evidence="8 9">
    <name type="scientific">Brevibacillus fulvus</name>
    <dbReference type="NCBI Taxonomy" id="1125967"/>
    <lineage>
        <taxon>Bacteria</taxon>
        <taxon>Bacillati</taxon>
        <taxon>Bacillota</taxon>
        <taxon>Bacilli</taxon>
        <taxon>Bacillales</taxon>
        <taxon>Paenibacillaceae</taxon>
        <taxon>Brevibacillus</taxon>
    </lineage>
</organism>
<dbReference type="InterPro" id="IPR002197">
    <property type="entry name" value="HTH_Fis"/>
</dbReference>
<keyword evidence="4" id="KW-0238">DNA-binding</keyword>
<dbReference type="GO" id="GO:0006355">
    <property type="term" value="P:regulation of DNA-templated transcription"/>
    <property type="evidence" value="ECO:0007669"/>
    <property type="project" value="InterPro"/>
</dbReference>
<keyword evidence="9" id="KW-1185">Reference proteome</keyword>
<dbReference type="CDD" id="cd00130">
    <property type="entry name" value="PAS"/>
    <property type="match status" value="2"/>
</dbReference>
<dbReference type="InterPro" id="IPR027417">
    <property type="entry name" value="P-loop_NTPase"/>
</dbReference>
<keyword evidence="1" id="KW-0547">Nucleotide-binding</keyword>
<dbReference type="InterPro" id="IPR025944">
    <property type="entry name" value="Sigma_54_int_dom_CS"/>
</dbReference>
<dbReference type="SUPFAM" id="SSF46689">
    <property type="entry name" value="Homeodomain-like"/>
    <property type="match status" value="1"/>
</dbReference>
<dbReference type="GO" id="GO:0005524">
    <property type="term" value="F:ATP binding"/>
    <property type="evidence" value="ECO:0007669"/>
    <property type="project" value="UniProtKB-KW"/>
</dbReference>
<dbReference type="InterPro" id="IPR002078">
    <property type="entry name" value="Sigma_54_int"/>
</dbReference>
<keyword evidence="2" id="KW-0067">ATP-binding</keyword>
<dbReference type="SUPFAM" id="SSF51735">
    <property type="entry name" value="NAD(P)-binding Rossmann-fold domains"/>
    <property type="match status" value="1"/>
</dbReference>
<dbReference type="Gene3D" id="1.10.10.60">
    <property type="entry name" value="Homeodomain-like"/>
    <property type="match status" value="1"/>
</dbReference>
<dbReference type="InterPro" id="IPR003593">
    <property type="entry name" value="AAA+_ATPase"/>
</dbReference>
<keyword evidence="3" id="KW-0805">Transcription regulation</keyword>
<dbReference type="InterPro" id="IPR025662">
    <property type="entry name" value="Sigma_54_int_dom_ATP-bd_1"/>
</dbReference>
<protein>
    <submittedName>
        <fullName evidence="8">PAS domain S-box-containing protein</fullName>
    </submittedName>
</protein>
<name>A0A938XY59_9BACL</name>
<dbReference type="CDD" id="cd00009">
    <property type="entry name" value="AAA"/>
    <property type="match status" value="1"/>
</dbReference>
<evidence type="ECO:0000256" key="5">
    <source>
        <dbReference type="ARBA" id="ARBA00023163"/>
    </source>
</evidence>
<dbReference type="PROSITE" id="PS00688">
    <property type="entry name" value="SIGMA54_INTERACT_3"/>
    <property type="match status" value="1"/>
</dbReference>
<dbReference type="InterPro" id="IPR025943">
    <property type="entry name" value="Sigma_54_int_dom_ATP-bd_2"/>
</dbReference>
<dbReference type="PANTHER" id="PTHR32071:SF121">
    <property type="entry name" value="SIGMA L-DEPENDENT TRANSCRIPTIONAL REGULATOR YQIR-RELATED"/>
    <property type="match status" value="1"/>
</dbReference>
<dbReference type="SMART" id="SM00091">
    <property type="entry name" value="PAS"/>
    <property type="match status" value="2"/>
</dbReference>
<evidence type="ECO:0000256" key="1">
    <source>
        <dbReference type="ARBA" id="ARBA00022741"/>
    </source>
</evidence>
<gene>
    <name evidence="8" type="ORF">JOD01_000192</name>
</gene>
<dbReference type="InterPro" id="IPR013767">
    <property type="entry name" value="PAS_fold"/>
</dbReference>
<keyword evidence="5" id="KW-0804">Transcription</keyword>
<dbReference type="FunFam" id="3.40.50.300:FF:000006">
    <property type="entry name" value="DNA-binding transcriptional regulator NtrC"/>
    <property type="match status" value="1"/>
</dbReference>
<dbReference type="PRINTS" id="PR01590">
    <property type="entry name" value="HTHFIS"/>
</dbReference>
<feature type="domain" description="PAS" evidence="7">
    <location>
        <begin position="115"/>
        <end position="159"/>
    </location>
</feature>
<proteinExistence type="predicted"/>
<dbReference type="Proteomes" id="UP000717624">
    <property type="component" value="Unassembled WGS sequence"/>
</dbReference>
<reference evidence="8" key="1">
    <citation type="submission" date="2021-01" db="EMBL/GenBank/DDBJ databases">
        <title>Genomic Encyclopedia of Type Strains, Phase IV (KMG-IV): sequencing the most valuable type-strain genomes for metagenomic binning, comparative biology and taxonomic classification.</title>
        <authorList>
            <person name="Goeker M."/>
        </authorList>
    </citation>
    <scope>NUCLEOTIDE SEQUENCE</scope>
    <source>
        <strain evidence="8">DSM 25523</strain>
    </source>
</reference>
<evidence type="ECO:0000313" key="9">
    <source>
        <dbReference type="Proteomes" id="UP000717624"/>
    </source>
</evidence>
<evidence type="ECO:0000256" key="4">
    <source>
        <dbReference type="ARBA" id="ARBA00023125"/>
    </source>
</evidence>
<dbReference type="PROSITE" id="PS50112">
    <property type="entry name" value="PAS"/>
    <property type="match status" value="2"/>
</dbReference>
<feature type="domain" description="Sigma-54 factor interaction" evidence="6">
    <location>
        <begin position="368"/>
        <end position="598"/>
    </location>
</feature>
<dbReference type="EMBL" id="JAFBEB010000001">
    <property type="protein sequence ID" value="MBM7588606.1"/>
    <property type="molecule type" value="Genomic_DNA"/>
</dbReference>
<dbReference type="RefSeq" id="WP_204516351.1">
    <property type="nucleotide sequence ID" value="NZ_BAABIN010000009.1"/>
</dbReference>
<dbReference type="NCBIfam" id="TIGR00229">
    <property type="entry name" value="sensory_box"/>
    <property type="match status" value="2"/>
</dbReference>
<evidence type="ECO:0000256" key="2">
    <source>
        <dbReference type="ARBA" id="ARBA00022840"/>
    </source>
</evidence>
<feature type="domain" description="PAS" evidence="7">
    <location>
        <begin position="234"/>
        <end position="285"/>
    </location>
</feature>
<dbReference type="SMART" id="SM00382">
    <property type="entry name" value="AAA"/>
    <property type="match status" value="1"/>
</dbReference>
<dbReference type="GO" id="GO:0043565">
    <property type="term" value="F:sequence-specific DNA binding"/>
    <property type="evidence" value="ECO:0007669"/>
    <property type="project" value="InterPro"/>
</dbReference>
<dbReference type="Pfam" id="PF00989">
    <property type="entry name" value="PAS"/>
    <property type="match status" value="2"/>
</dbReference>
<dbReference type="InterPro" id="IPR058031">
    <property type="entry name" value="AAA_lid_NorR"/>
</dbReference>
<dbReference type="Gene3D" id="3.40.50.300">
    <property type="entry name" value="P-loop containing nucleotide triphosphate hydrolases"/>
    <property type="match status" value="1"/>
</dbReference>
<evidence type="ECO:0000256" key="3">
    <source>
        <dbReference type="ARBA" id="ARBA00023015"/>
    </source>
</evidence>
<dbReference type="AlphaFoldDB" id="A0A938XY59"/>
<dbReference type="Gene3D" id="3.40.50.720">
    <property type="entry name" value="NAD(P)-binding Rossmann-like Domain"/>
    <property type="match status" value="1"/>
</dbReference>
<evidence type="ECO:0000313" key="8">
    <source>
        <dbReference type="EMBL" id="MBM7588606.1"/>
    </source>
</evidence>
<dbReference type="InterPro" id="IPR036291">
    <property type="entry name" value="NAD(P)-bd_dom_sf"/>
</dbReference>
<dbReference type="Gene3D" id="1.10.8.60">
    <property type="match status" value="1"/>
</dbReference>
<dbReference type="InterPro" id="IPR035965">
    <property type="entry name" value="PAS-like_dom_sf"/>
</dbReference>
<dbReference type="Pfam" id="PF00158">
    <property type="entry name" value="Sigma54_activat"/>
    <property type="match status" value="1"/>
</dbReference>
<dbReference type="InterPro" id="IPR009057">
    <property type="entry name" value="Homeodomain-like_sf"/>
</dbReference>
<evidence type="ECO:0000259" key="6">
    <source>
        <dbReference type="PROSITE" id="PS50045"/>
    </source>
</evidence>
<dbReference type="PROSITE" id="PS50045">
    <property type="entry name" value="SIGMA54_INTERACT_4"/>
    <property type="match status" value="1"/>
</dbReference>
<dbReference type="PROSITE" id="PS00675">
    <property type="entry name" value="SIGMA54_INTERACT_1"/>
    <property type="match status" value="1"/>
</dbReference>
<sequence length="683" mass="75514">MHKLLIVGAGKGGTLLLRTLCKMEQIQVVAVVDKRKDAPGIQLAQSLGIEVSVEYQPYLQQEIDVILEATNDHAIYADILHRKRDKTVLIPSTISSMMIHLLEERNQLIKKLLQNQREYQTMLNSTHDGIIGVNAEGIITLFNSAAQRLFGLEAKQVLGTKASTTIPNTRLHIVLQTGEPELNQEQVLPNRTRIITNRVPVRNLQGKIIGAIAVFRDITEIMALAEEVTDLKELKSMLQAIIQSSDEAISVVDANGIGLMINPAYTRLTGLSQDDVIGKPATVDISEGESMHLQVLKTKKPVRGVPMKLGPKRKDVIVNVAPVIVDGILRGSVGVIHDISEFKTLSEELEKARSIIRTLEAKYTFEEIIGQSEPMKTALLQAKRVAVTPATVMLRGESGTGKELFAHAIHNASDRKYHQFIRVNCAAISESLLESELFGYEEGAFTGAKRGGKRGLFEEANGGTIFLDEIGELSVSTQAKLLRVLQEKEIVRVGGSKPIAIDVRIIAATHVNLESAIQEGRFREDLYYRLHVVPIHIPPLRQRLSDIEPLARHILHRLNLDYGRSVEAVAPEAMKLLGSYHWPGNVRELENILGRAMINMKYSETVILAAHLPALSAKATEPSAAGLPPDRPNQSLKAALEETEKLLIKRQLEAVQGNRTEAAKRLGISIRALYYKMEKFGLL</sequence>
<dbReference type="PANTHER" id="PTHR32071">
    <property type="entry name" value="TRANSCRIPTIONAL REGULATORY PROTEIN"/>
    <property type="match status" value="1"/>
</dbReference>
<dbReference type="PROSITE" id="PS00676">
    <property type="entry name" value="SIGMA54_INTERACT_2"/>
    <property type="match status" value="1"/>
</dbReference>
<dbReference type="SUPFAM" id="SSF55785">
    <property type="entry name" value="PYP-like sensor domain (PAS domain)"/>
    <property type="match status" value="2"/>
</dbReference>
<dbReference type="Gene3D" id="3.30.450.20">
    <property type="entry name" value="PAS domain"/>
    <property type="match status" value="2"/>
</dbReference>
<dbReference type="SUPFAM" id="SSF52540">
    <property type="entry name" value="P-loop containing nucleoside triphosphate hydrolases"/>
    <property type="match status" value="1"/>
</dbReference>
<accession>A0A938XY59</accession>
<dbReference type="Pfam" id="PF25601">
    <property type="entry name" value="AAA_lid_14"/>
    <property type="match status" value="1"/>
</dbReference>